<feature type="region of interest" description="Disordered" evidence="1">
    <location>
        <begin position="19"/>
        <end position="80"/>
    </location>
</feature>
<evidence type="ECO:0000313" key="2">
    <source>
        <dbReference type="EMBL" id="GEU69030.1"/>
    </source>
</evidence>
<name>A0A6L2M5X5_TANCI</name>
<organism evidence="2">
    <name type="scientific">Tanacetum cinerariifolium</name>
    <name type="common">Dalmatian daisy</name>
    <name type="synonym">Chrysanthemum cinerariifolium</name>
    <dbReference type="NCBI Taxonomy" id="118510"/>
    <lineage>
        <taxon>Eukaryota</taxon>
        <taxon>Viridiplantae</taxon>
        <taxon>Streptophyta</taxon>
        <taxon>Embryophyta</taxon>
        <taxon>Tracheophyta</taxon>
        <taxon>Spermatophyta</taxon>
        <taxon>Magnoliopsida</taxon>
        <taxon>eudicotyledons</taxon>
        <taxon>Gunneridae</taxon>
        <taxon>Pentapetalae</taxon>
        <taxon>asterids</taxon>
        <taxon>campanulids</taxon>
        <taxon>Asterales</taxon>
        <taxon>Asteraceae</taxon>
        <taxon>Asteroideae</taxon>
        <taxon>Anthemideae</taxon>
        <taxon>Anthemidinae</taxon>
        <taxon>Tanacetum</taxon>
    </lineage>
</organism>
<accession>A0A6L2M5X5</accession>
<sequence length="445" mass="50439">MRIENGASWVYEQVHMGRSGEWNGTVQPPPTPPPAGPSRTLGYPRASRSSQVPPPPHLPLSTNQEGQSHGSIIPSSSKTAASAEYTAWTTADTRLKPSVSSILEDLHMDNDMAPDAQPLEEDRPAAPEPAWSIPSSDLPIPKNKWASALASNYTPPPENSLLAQTDLEYLRYSSKGGRPVLSISKMKAAYYPDVGLEQMVPDQMWIEEECKYDITAMYGISHRWFQRQQFYINRHTFKGDRRAVRTHMQILSFVRIEVFSMYGYDYMKRSSFAEQILMNILLWKETSNICTQVTLKILGFNSLVHSLRALSTLRRSDLRTASAATKPYQGDSLELYLITDDNRFHSTAKFIPCSSSWHLGIVEGYGLKNSIMTKRIPYRILAVEEVFHTSFLQVLQKSQHWVDIQSLQHLPDEDLILKWLLKQSPSCHRLGLVTELVFLSSSLWP</sequence>
<protein>
    <submittedName>
        <fullName evidence="2">Uncharacterized protein</fullName>
    </submittedName>
</protein>
<feature type="compositionally biased region" description="Polar residues" evidence="1">
    <location>
        <begin position="60"/>
        <end position="80"/>
    </location>
</feature>
<proteinExistence type="predicted"/>
<dbReference type="AlphaFoldDB" id="A0A6L2M5X5"/>
<feature type="compositionally biased region" description="Pro residues" evidence="1">
    <location>
        <begin position="27"/>
        <end position="36"/>
    </location>
</feature>
<dbReference type="EMBL" id="BKCJ010005858">
    <property type="protein sequence ID" value="GEU69030.1"/>
    <property type="molecule type" value="Genomic_DNA"/>
</dbReference>
<evidence type="ECO:0000256" key="1">
    <source>
        <dbReference type="SAM" id="MobiDB-lite"/>
    </source>
</evidence>
<comment type="caution">
    <text evidence="2">The sequence shown here is derived from an EMBL/GenBank/DDBJ whole genome shotgun (WGS) entry which is preliminary data.</text>
</comment>
<reference evidence="2" key="1">
    <citation type="journal article" date="2019" name="Sci. Rep.">
        <title>Draft genome of Tanacetum cinerariifolium, the natural source of mosquito coil.</title>
        <authorList>
            <person name="Yamashiro T."/>
            <person name="Shiraishi A."/>
            <person name="Satake H."/>
            <person name="Nakayama K."/>
        </authorList>
    </citation>
    <scope>NUCLEOTIDE SEQUENCE</scope>
</reference>
<feature type="region of interest" description="Disordered" evidence="1">
    <location>
        <begin position="111"/>
        <end position="134"/>
    </location>
</feature>
<gene>
    <name evidence="2" type="ORF">Tci_041008</name>
</gene>